<dbReference type="Proteomes" id="UP000887579">
    <property type="component" value="Unplaced"/>
</dbReference>
<evidence type="ECO:0000313" key="2">
    <source>
        <dbReference type="WBParaSite" id="ES5_v2.g26898.t1"/>
    </source>
</evidence>
<dbReference type="WBParaSite" id="ES5_v2.g26898.t1">
    <property type="protein sequence ID" value="ES5_v2.g26898.t1"/>
    <property type="gene ID" value="ES5_v2.g26898"/>
</dbReference>
<organism evidence="1 2">
    <name type="scientific">Panagrolaimus sp. ES5</name>
    <dbReference type="NCBI Taxonomy" id="591445"/>
    <lineage>
        <taxon>Eukaryota</taxon>
        <taxon>Metazoa</taxon>
        <taxon>Ecdysozoa</taxon>
        <taxon>Nematoda</taxon>
        <taxon>Chromadorea</taxon>
        <taxon>Rhabditida</taxon>
        <taxon>Tylenchina</taxon>
        <taxon>Panagrolaimomorpha</taxon>
        <taxon>Panagrolaimoidea</taxon>
        <taxon>Panagrolaimidae</taxon>
        <taxon>Panagrolaimus</taxon>
    </lineage>
</organism>
<accession>A0AC34GB35</accession>
<name>A0AC34GB35_9BILA</name>
<proteinExistence type="predicted"/>
<sequence>MDAIQPAFLHGLRDRVDFVRYHCLIRTTELLRSQYMKMSPLVLARLLPLLIDTEAAIRDALTGETLAVIEDQFPNVYIDNFVTCMFLFNKVGFGAYKDIERYEMPENPICFLNHDFSGSLKRKDRMQLYKFMLKKFDDQKRFMLINQISKTIFGNVVEGKIPFETPEAKQLILDGFQIIECPEARLTLEEGQQDAEEDADAEVAPENVQSLARATIRATFCSAFVHYIMPQLMAMARFLAQKKSPLQKEFRNCLAVIAEAYPDQLHVLFRDSVQFKTEIEAELRRRKKDARKSRMAKNRDLVDNIERAAEAQAQRDAENVDKENMPPPSIEEHQTVKIEPNTTQLVKPEPMEVEHQEVIDRTIDVSMESIGNEVEETLVAPQEVDHDSIQENPEEPI</sequence>
<reference evidence="2" key="1">
    <citation type="submission" date="2022-11" db="UniProtKB">
        <authorList>
            <consortium name="WormBaseParasite"/>
        </authorList>
    </citation>
    <scope>IDENTIFICATION</scope>
</reference>
<protein>
    <submittedName>
        <fullName evidence="2">Uncharacterized protein</fullName>
    </submittedName>
</protein>
<evidence type="ECO:0000313" key="1">
    <source>
        <dbReference type="Proteomes" id="UP000887579"/>
    </source>
</evidence>